<dbReference type="InterPro" id="IPR019378">
    <property type="entry name" value="GDP-Fuc_O-FucTrfase"/>
</dbReference>
<evidence type="ECO:0000256" key="6">
    <source>
        <dbReference type="ARBA" id="ARBA00030350"/>
    </source>
</evidence>
<reference evidence="7" key="1">
    <citation type="submission" date="2015-12" db="EMBL/GenBank/DDBJ databases">
        <title>Update maize B73 reference genome by single molecule sequencing technologies.</title>
        <authorList>
            <consortium name="Maize Genome Sequencing Project"/>
            <person name="Ware D."/>
        </authorList>
    </citation>
    <scope>NUCLEOTIDE SEQUENCE</scope>
    <source>
        <tissue evidence="7">Seedling</tissue>
    </source>
</reference>
<protein>
    <recommendedName>
        <fullName evidence="6">O-fucosyltransferase family protein</fullName>
    </recommendedName>
</protein>
<comment type="similarity">
    <text evidence="1">Belongs to the glycosyltransferase GT106 family.</text>
</comment>
<evidence type="ECO:0000256" key="5">
    <source>
        <dbReference type="ARBA" id="ARBA00023277"/>
    </source>
</evidence>
<keyword evidence="4" id="KW-0294">Fucose metabolism</keyword>
<dbReference type="ExpressionAtlas" id="A0A1D6H2U9">
    <property type="expression patterns" value="baseline"/>
</dbReference>
<dbReference type="Pfam" id="PF10250">
    <property type="entry name" value="O-FucT"/>
    <property type="match status" value="1"/>
</dbReference>
<dbReference type="InterPro" id="IPR024709">
    <property type="entry name" value="FucosylTrfase_pln"/>
</dbReference>
<organism evidence="7">
    <name type="scientific">Zea mays</name>
    <name type="common">Maize</name>
    <dbReference type="NCBI Taxonomy" id="4577"/>
    <lineage>
        <taxon>Eukaryota</taxon>
        <taxon>Viridiplantae</taxon>
        <taxon>Streptophyta</taxon>
        <taxon>Embryophyta</taxon>
        <taxon>Tracheophyta</taxon>
        <taxon>Spermatophyta</taxon>
        <taxon>Magnoliopsida</taxon>
        <taxon>Liliopsida</taxon>
        <taxon>Poales</taxon>
        <taxon>Poaceae</taxon>
        <taxon>PACMAD clade</taxon>
        <taxon>Panicoideae</taxon>
        <taxon>Andropogonodae</taxon>
        <taxon>Andropogoneae</taxon>
        <taxon>Tripsacinae</taxon>
        <taxon>Zea</taxon>
    </lineage>
</organism>
<keyword evidence="3 7" id="KW-0808">Transferase</keyword>
<dbReference type="AlphaFoldDB" id="A0A1D6H2U9"/>
<proteinExistence type="inferred from homology"/>
<evidence type="ECO:0000313" key="7">
    <source>
        <dbReference type="EMBL" id="AQK69163.1"/>
    </source>
</evidence>
<dbReference type="GO" id="GO:0006004">
    <property type="term" value="P:fucose metabolic process"/>
    <property type="evidence" value="ECO:0007669"/>
    <property type="project" value="UniProtKB-KW"/>
</dbReference>
<evidence type="ECO:0000256" key="4">
    <source>
        <dbReference type="ARBA" id="ARBA00023253"/>
    </source>
</evidence>
<evidence type="ECO:0000256" key="1">
    <source>
        <dbReference type="ARBA" id="ARBA00007737"/>
    </source>
</evidence>
<accession>A0A1D6H2U9</accession>
<dbReference type="EMBL" id="CM000781">
    <property type="protein sequence ID" value="AQK69163.1"/>
    <property type="molecule type" value="Genomic_DNA"/>
</dbReference>
<evidence type="ECO:0000256" key="2">
    <source>
        <dbReference type="ARBA" id="ARBA00022676"/>
    </source>
</evidence>
<sequence>MDAMWKHPDVYKEWIKSGERRGNVRFSHDAKNRPYLSRVEVKDMIAFSCCVYDGGDEEKEMDAAREIGWRRKFTKRGRVGLMLRGMGFSNKTAIFLASGKIYKAEKNMASLLEMFPLLQTKETLASEEELAPFKVDGIEAALA</sequence>
<dbReference type="GO" id="GO:0016757">
    <property type="term" value="F:glycosyltransferase activity"/>
    <property type="evidence" value="ECO:0007669"/>
    <property type="project" value="UniProtKB-KW"/>
</dbReference>
<evidence type="ECO:0000256" key="3">
    <source>
        <dbReference type="ARBA" id="ARBA00022679"/>
    </source>
</evidence>
<keyword evidence="2 7" id="KW-0328">Glycosyltransferase</keyword>
<name>A0A1D6H2U9_MAIZE</name>
<dbReference type="PANTHER" id="PTHR31288:SF25">
    <property type="entry name" value="O-FUCOSYLTRANSFERASE FAMILY PROTEIN"/>
    <property type="match status" value="1"/>
</dbReference>
<keyword evidence="5" id="KW-0119">Carbohydrate metabolism</keyword>
<gene>
    <name evidence="7" type="ORF">ZEAMMB73_Zm00001d015597</name>
</gene>
<dbReference type="PANTHER" id="PTHR31288">
    <property type="entry name" value="O-FUCOSYLTRANSFERASE FAMILY PROTEIN"/>
    <property type="match status" value="1"/>
</dbReference>